<accession>A0A1G8GUE7</accession>
<evidence type="ECO:0000256" key="1">
    <source>
        <dbReference type="ARBA" id="ARBA00022729"/>
    </source>
</evidence>
<feature type="signal peptide" evidence="2">
    <location>
        <begin position="1"/>
        <end position="17"/>
    </location>
</feature>
<protein>
    <submittedName>
        <fullName evidence="4">Outer membrane protein beta-barrel domain-containing protein</fullName>
    </submittedName>
</protein>
<feature type="chain" id="PRO_5011586121" evidence="2">
    <location>
        <begin position="18"/>
        <end position="195"/>
    </location>
</feature>
<name>A0A1G8GUE7_9VIBR</name>
<dbReference type="InterPro" id="IPR011250">
    <property type="entry name" value="OMP/PagP_B-barrel"/>
</dbReference>
<evidence type="ECO:0000256" key="2">
    <source>
        <dbReference type="SAM" id="SignalP"/>
    </source>
</evidence>
<organism evidence="4 5">
    <name type="scientific">Vibrio xiamenensis</name>
    <dbReference type="NCBI Taxonomy" id="861298"/>
    <lineage>
        <taxon>Bacteria</taxon>
        <taxon>Pseudomonadati</taxon>
        <taxon>Pseudomonadota</taxon>
        <taxon>Gammaproteobacteria</taxon>
        <taxon>Vibrionales</taxon>
        <taxon>Vibrionaceae</taxon>
        <taxon>Vibrio</taxon>
    </lineage>
</organism>
<proteinExistence type="predicted"/>
<dbReference type="STRING" id="861298.SAMN04488136_1414"/>
<keyword evidence="1 2" id="KW-0732">Signal</keyword>
<evidence type="ECO:0000313" key="4">
    <source>
        <dbReference type="EMBL" id="SDH98024.1"/>
    </source>
</evidence>
<dbReference type="SUPFAM" id="SSF56925">
    <property type="entry name" value="OMPA-like"/>
    <property type="match status" value="1"/>
</dbReference>
<dbReference type="AlphaFoldDB" id="A0A1G8GUE7"/>
<dbReference type="Gene3D" id="2.40.160.20">
    <property type="match status" value="1"/>
</dbReference>
<evidence type="ECO:0000259" key="3">
    <source>
        <dbReference type="Pfam" id="PF13505"/>
    </source>
</evidence>
<dbReference type="EMBL" id="FNDD01000041">
    <property type="protein sequence ID" value="SDH98024.1"/>
    <property type="molecule type" value="Genomic_DNA"/>
</dbReference>
<gene>
    <name evidence="4" type="ORF">SAMN04488136_1414</name>
</gene>
<dbReference type="InterPro" id="IPR027385">
    <property type="entry name" value="Beta-barrel_OMP"/>
</dbReference>
<evidence type="ECO:0000313" key="5">
    <source>
        <dbReference type="Proteomes" id="UP000198854"/>
    </source>
</evidence>
<dbReference type="Proteomes" id="UP000198854">
    <property type="component" value="Unassembled WGS sequence"/>
</dbReference>
<reference evidence="4 5" key="1">
    <citation type="submission" date="2016-10" db="EMBL/GenBank/DDBJ databases">
        <authorList>
            <person name="de Groot N.N."/>
        </authorList>
    </citation>
    <scope>NUCLEOTIDE SEQUENCE [LARGE SCALE GENOMIC DNA]</scope>
    <source>
        <strain evidence="4 5">CGMCC 1.10228</strain>
    </source>
</reference>
<sequence length="195" mass="21188">MRIAALMMLVISMSAAAQDVVTRNSRNLAIGFQSLSSTNTFELDTSSASADDDNDSTALALTLSYYTSKNIAFFLEYQSEEFDHGIYDNSNKKLTSLNVGFLREYPLGYGFTPYVQGAVGIGSIELDPSVYSNDSASTMNLKITAGMALYIAEAWRFHLGLSGQYRSWQSVDLGSGDIDISETSLIGVAGLGFRF</sequence>
<keyword evidence="5" id="KW-1185">Reference proteome</keyword>
<dbReference type="Pfam" id="PF13505">
    <property type="entry name" value="OMP_b-brl"/>
    <property type="match status" value="1"/>
</dbReference>
<dbReference type="RefSeq" id="WP_176765672.1">
    <property type="nucleotide sequence ID" value="NZ_FNDD01000041.1"/>
</dbReference>
<feature type="domain" description="Outer membrane protein beta-barrel" evidence="3">
    <location>
        <begin position="4"/>
        <end position="173"/>
    </location>
</feature>